<dbReference type="SMART" id="SM00256">
    <property type="entry name" value="FBOX"/>
    <property type="match status" value="1"/>
</dbReference>
<proteinExistence type="predicted"/>
<name>A0A4Q4SPH8_9PLEO</name>
<protein>
    <recommendedName>
        <fullName evidence="1">F-box domain-containing protein</fullName>
    </recommendedName>
</protein>
<dbReference type="OrthoDB" id="3800738at2759"/>
<dbReference type="CDD" id="cd09917">
    <property type="entry name" value="F-box_SF"/>
    <property type="match status" value="1"/>
</dbReference>
<organism evidence="2 3">
    <name type="scientific">Alternaria arborescens</name>
    <dbReference type="NCBI Taxonomy" id="156630"/>
    <lineage>
        <taxon>Eukaryota</taxon>
        <taxon>Fungi</taxon>
        <taxon>Dikarya</taxon>
        <taxon>Ascomycota</taxon>
        <taxon>Pezizomycotina</taxon>
        <taxon>Dothideomycetes</taxon>
        <taxon>Pleosporomycetidae</taxon>
        <taxon>Pleosporales</taxon>
        <taxon>Pleosporineae</taxon>
        <taxon>Pleosporaceae</taxon>
        <taxon>Alternaria</taxon>
        <taxon>Alternaria sect. Alternaria</taxon>
    </lineage>
</organism>
<gene>
    <name evidence="2" type="ORF">AA0113_g1226</name>
</gene>
<feature type="domain" description="F-box" evidence="1">
    <location>
        <begin position="93"/>
        <end position="140"/>
    </location>
</feature>
<keyword evidence="3" id="KW-1185">Reference proteome</keyword>
<dbReference type="SUPFAM" id="SSF81383">
    <property type="entry name" value="F-box domain"/>
    <property type="match status" value="1"/>
</dbReference>
<evidence type="ECO:0000313" key="3">
    <source>
        <dbReference type="Proteomes" id="UP000293823"/>
    </source>
</evidence>
<dbReference type="Pfam" id="PF12937">
    <property type="entry name" value="F-box-like"/>
    <property type="match status" value="1"/>
</dbReference>
<evidence type="ECO:0000313" key="2">
    <source>
        <dbReference type="EMBL" id="RYO72189.1"/>
    </source>
</evidence>
<dbReference type="InterPro" id="IPR001810">
    <property type="entry name" value="F-box_dom"/>
</dbReference>
<dbReference type="Proteomes" id="UP000293823">
    <property type="component" value="Unassembled WGS sequence"/>
</dbReference>
<dbReference type="PROSITE" id="PS50181">
    <property type="entry name" value="FBOX"/>
    <property type="match status" value="1"/>
</dbReference>
<reference evidence="3" key="1">
    <citation type="journal article" date="2019" name="bioRxiv">
        <title>Genomics, evolutionary history and diagnostics of the Alternaria alternata species group including apple and Asian pear pathotypes.</title>
        <authorList>
            <person name="Armitage A.D."/>
            <person name="Cockerton H.M."/>
            <person name="Sreenivasaprasad S."/>
            <person name="Woodhall J.W."/>
            <person name="Lane C.R."/>
            <person name="Harrison R.J."/>
            <person name="Clarkson J.P."/>
        </authorList>
    </citation>
    <scope>NUCLEOTIDE SEQUENCE [LARGE SCALE GENOMIC DNA]</scope>
    <source>
        <strain evidence="3">RGR 97.0016</strain>
    </source>
</reference>
<comment type="caution">
    <text evidence="2">The sequence shown here is derived from an EMBL/GenBank/DDBJ whole genome shotgun (WGS) entry which is preliminary data.</text>
</comment>
<dbReference type="Gene3D" id="1.20.1280.50">
    <property type="match status" value="1"/>
</dbReference>
<dbReference type="EMBL" id="PEJP01000004">
    <property type="protein sequence ID" value="RYO72189.1"/>
    <property type="molecule type" value="Genomic_DNA"/>
</dbReference>
<sequence>MMDLQHQSHFSAFTRFSDMLKDTTNRRKQSASGHSIRNPSIIALPVDADASSMRSWDSEMSRDSRRSSIGNYADRVRQMFDRTSTTHHGNGQRKGMTDLPAEVLQTIFIHLDFWDLLRAKRVCNVWRQLIPGDSPLLAEMLYLKPSRGLQIYNMVPTTFDLELEITPQSIEDGFQPSGTRFSVGVRNEISLMRRCLGLIRTSQEIVFHPVIMDFNVWIKNEKVMGAKEGSWRDMLVSMPPLRELTLRHGRKRNVVKVLTAGEDEDGVRLGALFDVMDEWMRRMI</sequence>
<evidence type="ECO:0000259" key="1">
    <source>
        <dbReference type="PROSITE" id="PS50181"/>
    </source>
</evidence>
<dbReference type="InterPro" id="IPR036047">
    <property type="entry name" value="F-box-like_dom_sf"/>
</dbReference>
<accession>A0A4Q4SPH8</accession>
<dbReference type="AlphaFoldDB" id="A0A4Q4SPH8"/>